<dbReference type="PANTHER" id="PTHR11228">
    <property type="entry name" value="RADICAL SAM DOMAIN PROTEIN"/>
    <property type="match status" value="1"/>
</dbReference>
<dbReference type="Gene3D" id="3.20.20.70">
    <property type="entry name" value="Aldolase class I"/>
    <property type="match status" value="1"/>
</dbReference>
<keyword evidence="3" id="KW-0408">Iron</keyword>
<feature type="domain" description="Radical SAM core" evidence="5">
    <location>
        <begin position="44"/>
        <end position="253"/>
    </location>
</feature>
<keyword evidence="2" id="KW-0479">Metal-binding</keyword>
<keyword evidence="1" id="KW-0949">S-adenosyl-L-methionine</keyword>
<dbReference type="InterPro" id="IPR013785">
    <property type="entry name" value="Aldolase_TIM"/>
</dbReference>
<dbReference type="AlphaFoldDB" id="A0A0G1DC47"/>
<dbReference type="GO" id="GO:0051536">
    <property type="term" value="F:iron-sulfur cluster binding"/>
    <property type="evidence" value="ECO:0007669"/>
    <property type="project" value="UniProtKB-KW"/>
</dbReference>
<dbReference type="CDD" id="cd01335">
    <property type="entry name" value="Radical_SAM"/>
    <property type="match status" value="1"/>
</dbReference>
<dbReference type="PROSITE" id="PS51918">
    <property type="entry name" value="RADICAL_SAM"/>
    <property type="match status" value="1"/>
</dbReference>
<protein>
    <recommendedName>
        <fullName evidence="5">Radical SAM core domain-containing protein</fullName>
    </recommendedName>
</protein>
<gene>
    <name evidence="6" type="ORF">UV73_C0020G0006</name>
</gene>
<dbReference type="GO" id="GO:0046872">
    <property type="term" value="F:metal ion binding"/>
    <property type="evidence" value="ECO:0007669"/>
    <property type="project" value="UniProtKB-KW"/>
</dbReference>
<evidence type="ECO:0000259" key="5">
    <source>
        <dbReference type="PROSITE" id="PS51918"/>
    </source>
</evidence>
<evidence type="ECO:0000256" key="3">
    <source>
        <dbReference type="ARBA" id="ARBA00023004"/>
    </source>
</evidence>
<proteinExistence type="predicted"/>
<accession>A0A0G1DC47</accession>
<dbReference type="InterPro" id="IPR007197">
    <property type="entry name" value="rSAM"/>
</dbReference>
<evidence type="ECO:0000313" key="6">
    <source>
        <dbReference type="EMBL" id="KKS95259.1"/>
    </source>
</evidence>
<reference evidence="6 7" key="1">
    <citation type="journal article" date="2015" name="Nature">
        <title>rRNA introns, odd ribosomes, and small enigmatic genomes across a large radiation of phyla.</title>
        <authorList>
            <person name="Brown C.T."/>
            <person name="Hug L.A."/>
            <person name="Thomas B.C."/>
            <person name="Sharon I."/>
            <person name="Castelle C.J."/>
            <person name="Singh A."/>
            <person name="Wilkins M.J."/>
            <person name="Williams K.H."/>
            <person name="Banfield J.F."/>
        </authorList>
    </citation>
    <scope>NUCLEOTIDE SEQUENCE [LARGE SCALE GENOMIC DNA]</scope>
</reference>
<dbReference type="SUPFAM" id="SSF102114">
    <property type="entry name" value="Radical SAM enzymes"/>
    <property type="match status" value="1"/>
</dbReference>
<dbReference type="SFLD" id="SFLDS00029">
    <property type="entry name" value="Radical_SAM"/>
    <property type="match status" value="1"/>
</dbReference>
<dbReference type="GO" id="GO:0003824">
    <property type="term" value="F:catalytic activity"/>
    <property type="evidence" value="ECO:0007669"/>
    <property type="project" value="InterPro"/>
</dbReference>
<dbReference type="EMBL" id="LCFP01000020">
    <property type="protein sequence ID" value="KKS95259.1"/>
    <property type="molecule type" value="Genomic_DNA"/>
</dbReference>
<dbReference type="PANTHER" id="PTHR11228:SF7">
    <property type="entry name" value="PQQA PEPTIDE CYCLASE"/>
    <property type="match status" value="1"/>
</dbReference>
<dbReference type="InterPro" id="IPR050377">
    <property type="entry name" value="Radical_SAM_PqqE_MftC-like"/>
</dbReference>
<evidence type="ECO:0000256" key="4">
    <source>
        <dbReference type="ARBA" id="ARBA00023014"/>
    </source>
</evidence>
<sequence>MATLQETGLERLRKDDKYSLHYDPMDRLISVEGVTDIEFNPSELSFPIRVVEEINSICNMRCLYCSQYNNNRGPKLKTEDVLKNIDEANTQGAFEMSFRGAEATLHPDFYEIWKHANEKDFLSANLITNGLVLDEQKALSMLQNVRSKLIVSLDGPDEINSRFRDPRQYKRVMSWLIPILRVRGDQIVMLTTVYNDNLAALPDFCDYLSQIGLRHHHFSLLKRLGNKSFQNQEFSTLEEIQQFEATLNKITASNPNYFPSINSPFPRITQNKHDFITNVPIPRFTEYHCGAGIKVMADGRIGISQIIYFDDEFKRLTGKTNSLGSVGKVGESLQVVWDRSKEIRKEQAQVAQQNYQYFLGLESQW</sequence>
<organism evidence="6 7">
    <name type="scientific">Candidatus Gottesmanbacteria bacterium GW2011_GWA2_43_14</name>
    <dbReference type="NCBI Taxonomy" id="1618443"/>
    <lineage>
        <taxon>Bacteria</taxon>
        <taxon>Candidatus Gottesmaniibacteriota</taxon>
    </lineage>
</organism>
<evidence type="ECO:0000313" key="7">
    <source>
        <dbReference type="Proteomes" id="UP000034894"/>
    </source>
</evidence>
<keyword evidence="4" id="KW-0411">Iron-sulfur</keyword>
<evidence type="ECO:0000256" key="2">
    <source>
        <dbReference type="ARBA" id="ARBA00022723"/>
    </source>
</evidence>
<dbReference type="SFLD" id="SFLDG01067">
    <property type="entry name" value="SPASM/twitch_domain_containing"/>
    <property type="match status" value="1"/>
</dbReference>
<dbReference type="Pfam" id="PF04055">
    <property type="entry name" value="Radical_SAM"/>
    <property type="match status" value="1"/>
</dbReference>
<name>A0A0G1DC47_9BACT</name>
<comment type="caution">
    <text evidence="6">The sequence shown here is derived from an EMBL/GenBank/DDBJ whole genome shotgun (WGS) entry which is preliminary data.</text>
</comment>
<evidence type="ECO:0000256" key="1">
    <source>
        <dbReference type="ARBA" id="ARBA00022691"/>
    </source>
</evidence>
<dbReference type="Proteomes" id="UP000034894">
    <property type="component" value="Unassembled WGS sequence"/>
</dbReference>
<dbReference type="InterPro" id="IPR058240">
    <property type="entry name" value="rSAM_sf"/>
</dbReference>
<dbReference type="STRING" id="1618443.UV73_C0020G0006"/>